<feature type="transmembrane region" description="Helical" evidence="1">
    <location>
        <begin position="20"/>
        <end position="38"/>
    </location>
</feature>
<gene>
    <name evidence="2" type="ORF">JOD45_003153</name>
</gene>
<dbReference type="RefSeq" id="WP_205004789.1">
    <property type="nucleotide sequence ID" value="NZ_JAFBER010000033.1"/>
</dbReference>
<proteinExistence type="predicted"/>
<protein>
    <submittedName>
        <fullName evidence="2">ABC-type Na+ efflux pump permease subunit</fullName>
    </submittedName>
</protein>
<evidence type="ECO:0000313" key="3">
    <source>
        <dbReference type="Proteomes" id="UP000808914"/>
    </source>
</evidence>
<keyword evidence="1" id="KW-0472">Membrane</keyword>
<evidence type="ECO:0000313" key="2">
    <source>
        <dbReference type="EMBL" id="MBM7646918.1"/>
    </source>
</evidence>
<dbReference type="EMBL" id="JAFBER010000033">
    <property type="protein sequence ID" value="MBM7646918.1"/>
    <property type="molecule type" value="Genomic_DNA"/>
</dbReference>
<evidence type="ECO:0000256" key="1">
    <source>
        <dbReference type="SAM" id="Phobius"/>
    </source>
</evidence>
<keyword evidence="1" id="KW-0812">Transmembrane</keyword>
<sequence length="103" mass="11931">MNKFWIVFSHTYGSKCKSKSFISATLIMMVLTVVLISMPKITSYFNGHHVEKVAVIDRTRQLFEPLNSKIKKVNKDIKLTPFKEGENQAKKRLKMENSKDILL</sequence>
<keyword evidence="1" id="KW-1133">Transmembrane helix</keyword>
<keyword evidence="3" id="KW-1185">Reference proteome</keyword>
<organism evidence="2 3">
    <name type="scientific">Scopulibacillus daqui</name>
    <dbReference type="NCBI Taxonomy" id="1469162"/>
    <lineage>
        <taxon>Bacteria</taxon>
        <taxon>Bacillati</taxon>
        <taxon>Bacillota</taxon>
        <taxon>Bacilli</taxon>
        <taxon>Bacillales</taxon>
        <taxon>Sporolactobacillaceae</taxon>
        <taxon>Scopulibacillus</taxon>
    </lineage>
</organism>
<dbReference type="Proteomes" id="UP000808914">
    <property type="component" value="Unassembled WGS sequence"/>
</dbReference>
<accession>A0ABS2Q3P1</accession>
<name>A0ABS2Q3P1_9BACL</name>
<comment type="caution">
    <text evidence="2">The sequence shown here is derived from an EMBL/GenBank/DDBJ whole genome shotgun (WGS) entry which is preliminary data.</text>
</comment>
<reference evidence="2 3" key="1">
    <citation type="submission" date="2021-01" db="EMBL/GenBank/DDBJ databases">
        <title>Genomic Encyclopedia of Type Strains, Phase IV (KMG-IV): sequencing the most valuable type-strain genomes for metagenomic binning, comparative biology and taxonomic classification.</title>
        <authorList>
            <person name="Goeker M."/>
        </authorList>
    </citation>
    <scope>NUCLEOTIDE SEQUENCE [LARGE SCALE GENOMIC DNA]</scope>
    <source>
        <strain evidence="2 3">DSM 28236</strain>
    </source>
</reference>